<keyword evidence="2" id="KW-1185">Reference proteome</keyword>
<dbReference type="Proteomes" id="UP001155587">
    <property type="component" value="Unassembled WGS sequence"/>
</dbReference>
<dbReference type="EMBL" id="JAKRRY010000008">
    <property type="protein sequence ID" value="MCW8345981.1"/>
    <property type="molecule type" value="Genomic_DNA"/>
</dbReference>
<proteinExistence type="predicted"/>
<sequence length="126" mass="14076">MFRSIQVRSNYRIDRINEHGAVDSSKREDGNINALLKSGNTHSAPFGGFIEAGNLIGLPKVKLANIAALCEDLEADKPTYNIPKDHFVVGTYLEQRLFILLKNGEPQHFIDHNIELEGKNTVVSLF</sequence>
<dbReference type="AlphaFoldDB" id="A0A9X3HW38"/>
<name>A0A9X3HW38_9VIBR</name>
<comment type="caution">
    <text evidence="1">The sequence shown here is derived from an EMBL/GenBank/DDBJ whole genome shotgun (WGS) entry which is preliminary data.</text>
</comment>
<accession>A0A9X3HW38</accession>
<reference evidence="1" key="1">
    <citation type="submission" date="2022-02" db="EMBL/GenBank/DDBJ databases">
        <title>Vibrio sp. nov, a new bacterium isolated from seawater.</title>
        <authorList>
            <person name="Yuan Y."/>
        </authorList>
    </citation>
    <scope>NUCLEOTIDE SEQUENCE</scope>
    <source>
        <strain evidence="1">ZSDZ65</strain>
    </source>
</reference>
<dbReference type="RefSeq" id="WP_265674386.1">
    <property type="nucleotide sequence ID" value="NZ_JAKRRY010000008.1"/>
</dbReference>
<gene>
    <name evidence="1" type="ORF">MD535_08165</name>
</gene>
<protein>
    <submittedName>
        <fullName evidence="1">Uncharacterized protein</fullName>
    </submittedName>
</protein>
<evidence type="ECO:0000313" key="2">
    <source>
        <dbReference type="Proteomes" id="UP001155587"/>
    </source>
</evidence>
<evidence type="ECO:0000313" key="1">
    <source>
        <dbReference type="EMBL" id="MCW8345981.1"/>
    </source>
</evidence>
<organism evidence="1 2">
    <name type="scientific">Vibrio qingdaonensis</name>
    <dbReference type="NCBI Taxonomy" id="2829491"/>
    <lineage>
        <taxon>Bacteria</taxon>
        <taxon>Pseudomonadati</taxon>
        <taxon>Pseudomonadota</taxon>
        <taxon>Gammaproteobacteria</taxon>
        <taxon>Vibrionales</taxon>
        <taxon>Vibrionaceae</taxon>
        <taxon>Vibrio</taxon>
    </lineage>
</organism>